<keyword evidence="5 7" id="KW-0862">Zinc</keyword>
<dbReference type="InterPro" id="IPR011650">
    <property type="entry name" value="Peptidase_M20_dimer"/>
</dbReference>
<keyword evidence="4" id="KW-0378">Hydrolase</keyword>
<dbReference type="AlphaFoldDB" id="A0A0C9Z1L8"/>
<sequence length="607" mass="66045">MAAKETAGILNAPTKSLPAPVSTQSHSSCSTTRAIGLFAIAGALGLLVNHACWHDTPLTHPRNFHHGGTEALTNICPQAPELIPQRNFDIWESLGATYDTDAFKAKAVNWLSEAVQVPTESYDSLGPVGTDPRWEKFYAFHAYLQKAFPLVHAELELTKVNTYGLIFVWNGSNEGLKPLLLAAHQDVVPVEPTTIDRWTHPPFSGHFDGTYIWGRGSCDDKSGLIGIMSAVETLLETGYKPTRTVVLAFGFDEESGGIYGAQTLAAELERMFGRNAYAMIVDEGSGYGEIFGRNLAMPGVAEKGSVNVRIEVSTPGGHSSLPPTHTSIGILAELLVRIEANPFRVHLARNSPPYRTVQCLAAHAPNMPDGLRRNILASGYSDKALRAAEDVLFTNSPAFKSLVGTTQAIDVIQGGVKVNALPEQAWAVVNHRISTESSVAETEVHDTEVLKSLASKFNLTYTAFGKNVVDHDDRGAYAFLAYGNLTLSEAFGKGGLEPAPTTPFEGDDAMPYRLLSGSIKMTFNRHRNVEGDDDVIVVSPGIMPGNTDTKYYWNLTPHIFRYGHIRTTGTLLPNVHTVDEAMSIDNFVEIIRFFTTLIMNVDESALS</sequence>
<comment type="similarity">
    <text evidence="1">Belongs to the peptidase M20A family.</text>
</comment>
<dbReference type="GO" id="GO:0046872">
    <property type="term" value="F:metal ion binding"/>
    <property type="evidence" value="ECO:0007669"/>
    <property type="project" value="UniProtKB-KW"/>
</dbReference>
<dbReference type="EMBL" id="KN833864">
    <property type="protein sequence ID" value="KIK16237.1"/>
    <property type="molecule type" value="Genomic_DNA"/>
</dbReference>
<keyword evidence="3 7" id="KW-0479">Metal-binding</keyword>
<evidence type="ECO:0000256" key="1">
    <source>
        <dbReference type="ARBA" id="ARBA00006247"/>
    </source>
</evidence>
<dbReference type="Gene3D" id="3.40.630.10">
    <property type="entry name" value="Zn peptidases"/>
    <property type="match status" value="1"/>
</dbReference>
<feature type="domain" description="Peptidase M20 dimerisation" evidence="8">
    <location>
        <begin position="300"/>
        <end position="442"/>
    </location>
</feature>
<keyword evidence="10" id="KW-1185">Reference proteome</keyword>
<dbReference type="Pfam" id="PF07687">
    <property type="entry name" value="M20_dimer"/>
    <property type="match status" value="1"/>
</dbReference>
<dbReference type="GO" id="GO:0051603">
    <property type="term" value="P:proteolysis involved in protein catabolic process"/>
    <property type="evidence" value="ECO:0007669"/>
    <property type="project" value="TreeGrafter"/>
</dbReference>
<evidence type="ECO:0000256" key="5">
    <source>
        <dbReference type="ARBA" id="ARBA00022833"/>
    </source>
</evidence>
<feature type="binding site" evidence="7">
    <location>
        <position position="254"/>
    </location>
    <ligand>
        <name>Zn(2+)</name>
        <dbReference type="ChEBI" id="CHEBI:29105"/>
        <label>1</label>
    </ligand>
</feature>
<dbReference type="STRING" id="765257.A0A0C9Z1L8"/>
<dbReference type="FunFam" id="3.40.630.10:FF:000027">
    <property type="entry name" value="N-fatty-acyl-amino acid synthase/hydrolase PM20D1"/>
    <property type="match status" value="1"/>
</dbReference>
<dbReference type="PANTHER" id="PTHR45962">
    <property type="entry name" value="N-FATTY-ACYL-AMINO ACID SYNTHASE/HYDROLASE PM20D1"/>
    <property type="match status" value="1"/>
</dbReference>
<feature type="binding site" evidence="7">
    <location>
        <position position="219"/>
    </location>
    <ligand>
        <name>Zn(2+)</name>
        <dbReference type="ChEBI" id="CHEBI:29105"/>
        <label>1</label>
    </ligand>
</feature>
<feature type="binding site" evidence="7">
    <location>
        <position position="184"/>
    </location>
    <ligand>
        <name>Zn(2+)</name>
        <dbReference type="ChEBI" id="CHEBI:29105"/>
        <label>2</label>
    </ligand>
</feature>
<name>A0A0C9Z1L8_9AGAM</name>
<feature type="active site" description="Proton acceptor" evidence="6">
    <location>
        <position position="253"/>
    </location>
</feature>
<dbReference type="Gene3D" id="3.30.70.360">
    <property type="match status" value="1"/>
</dbReference>
<proteinExistence type="inferred from homology"/>
<dbReference type="SUPFAM" id="SSF53187">
    <property type="entry name" value="Zn-dependent exopeptidases"/>
    <property type="match status" value="1"/>
</dbReference>
<reference evidence="10" key="2">
    <citation type="submission" date="2015-01" db="EMBL/GenBank/DDBJ databases">
        <title>Evolutionary Origins and Diversification of the Mycorrhizal Mutualists.</title>
        <authorList>
            <consortium name="DOE Joint Genome Institute"/>
            <consortium name="Mycorrhizal Genomics Consortium"/>
            <person name="Kohler A."/>
            <person name="Kuo A."/>
            <person name="Nagy L.G."/>
            <person name="Floudas D."/>
            <person name="Copeland A."/>
            <person name="Barry K.W."/>
            <person name="Cichocki N."/>
            <person name="Veneault-Fourrey C."/>
            <person name="LaButti K."/>
            <person name="Lindquist E.A."/>
            <person name="Lipzen A."/>
            <person name="Lundell T."/>
            <person name="Morin E."/>
            <person name="Murat C."/>
            <person name="Riley R."/>
            <person name="Ohm R."/>
            <person name="Sun H."/>
            <person name="Tunlid A."/>
            <person name="Henrissat B."/>
            <person name="Grigoriev I.V."/>
            <person name="Hibbett D.S."/>
            <person name="Martin F."/>
        </authorList>
    </citation>
    <scope>NUCLEOTIDE SEQUENCE [LARGE SCALE GENOMIC DNA]</scope>
    <source>
        <strain evidence="10">441</strain>
    </source>
</reference>
<evidence type="ECO:0000256" key="4">
    <source>
        <dbReference type="ARBA" id="ARBA00022801"/>
    </source>
</evidence>
<dbReference type="Pfam" id="PF01546">
    <property type="entry name" value="Peptidase_M20"/>
    <property type="match status" value="1"/>
</dbReference>
<dbReference type="PROSITE" id="PS00759">
    <property type="entry name" value="ARGE_DAPE_CPG2_2"/>
    <property type="match status" value="1"/>
</dbReference>
<evidence type="ECO:0000256" key="3">
    <source>
        <dbReference type="ARBA" id="ARBA00022723"/>
    </source>
</evidence>
<dbReference type="InterPro" id="IPR047177">
    <property type="entry name" value="Pept_M20A"/>
</dbReference>
<dbReference type="InterPro" id="IPR002933">
    <property type="entry name" value="Peptidase_M20"/>
</dbReference>
<feature type="binding site" evidence="7">
    <location>
        <position position="282"/>
    </location>
    <ligand>
        <name>Zn(2+)</name>
        <dbReference type="ChEBI" id="CHEBI:29105"/>
        <label>2</label>
    </ligand>
</feature>
<evidence type="ECO:0000256" key="6">
    <source>
        <dbReference type="PIRSR" id="PIRSR037217-1"/>
    </source>
</evidence>
<keyword evidence="2" id="KW-0645">Protease</keyword>
<dbReference type="CDD" id="cd05674">
    <property type="entry name" value="M20_yscS"/>
    <property type="match status" value="1"/>
</dbReference>
<feature type="binding site" evidence="7">
    <location>
        <position position="219"/>
    </location>
    <ligand>
        <name>Zn(2+)</name>
        <dbReference type="ChEBI" id="CHEBI:29105"/>
        <label>2</label>
    </ligand>
</feature>
<dbReference type="PANTHER" id="PTHR45962:SF1">
    <property type="entry name" value="N-FATTY-ACYL-AMINO ACID SYNTHASE_HYDROLASE PM20D1"/>
    <property type="match status" value="1"/>
</dbReference>
<evidence type="ECO:0000313" key="10">
    <source>
        <dbReference type="Proteomes" id="UP000054018"/>
    </source>
</evidence>
<dbReference type="PROSITE" id="PS00758">
    <property type="entry name" value="ARGE_DAPE_CPG2_1"/>
    <property type="match status" value="1"/>
</dbReference>
<dbReference type="InterPro" id="IPR036264">
    <property type="entry name" value="Bact_exopeptidase_dim_dom"/>
</dbReference>
<organism evidence="9 10">
    <name type="scientific">Pisolithus microcarpus 441</name>
    <dbReference type="NCBI Taxonomy" id="765257"/>
    <lineage>
        <taxon>Eukaryota</taxon>
        <taxon>Fungi</taxon>
        <taxon>Dikarya</taxon>
        <taxon>Basidiomycota</taxon>
        <taxon>Agaricomycotina</taxon>
        <taxon>Agaricomycetes</taxon>
        <taxon>Agaricomycetidae</taxon>
        <taxon>Boletales</taxon>
        <taxon>Sclerodermatineae</taxon>
        <taxon>Pisolithaceae</taxon>
        <taxon>Pisolithus</taxon>
    </lineage>
</organism>
<reference evidence="9 10" key="1">
    <citation type="submission" date="2014-04" db="EMBL/GenBank/DDBJ databases">
        <authorList>
            <consortium name="DOE Joint Genome Institute"/>
            <person name="Kuo A."/>
            <person name="Kohler A."/>
            <person name="Costa M.D."/>
            <person name="Nagy L.G."/>
            <person name="Floudas D."/>
            <person name="Copeland A."/>
            <person name="Barry K.W."/>
            <person name="Cichocki N."/>
            <person name="Veneault-Fourrey C."/>
            <person name="LaButti K."/>
            <person name="Lindquist E.A."/>
            <person name="Lipzen A."/>
            <person name="Lundell T."/>
            <person name="Morin E."/>
            <person name="Murat C."/>
            <person name="Sun H."/>
            <person name="Tunlid A."/>
            <person name="Henrissat B."/>
            <person name="Grigoriev I.V."/>
            <person name="Hibbett D.S."/>
            <person name="Martin F."/>
            <person name="Nordberg H.P."/>
            <person name="Cantor M.N."/>
            <person name="Hua S.X."/>
        </authorList>
    </citation>
    <scope>NUCLEOTIDE SEQUENCE [LARGE SCALE GENOMIC DNA]</scope>
    <source>
        <strain evidence="9 10">441</strain>
    </source>
</reference>
<accession>A0A0C9Z1L8</accession>
<dbReference type="InterPro" id="IPR017141">
    <property type="entry name" value="Pept_M20_carboxypep"/>
</dbReference>
<feature type="binding site" evidence="7">
    <location>
        <position position="576"/>
    </location>
    <ligand>
        <name>Zn(2+)</name>
        <dbReference type="ChEBI" id="CHEBI:29105"/>
        <label>1</label>
    </ligand>
</feature>
<evidence type="ECO:0000256" key="7">
    <source>
        <dbReference type="PIRSR" id="PIRSR037217-2"/>
    </source>
</evidence>
<dbReference type="Proteomes" id="UP000054018">
    <property type="component" value="Unassembled WGS sequence"/>
</dbReference>
<evidence type="ECO:0000259" key="8">
    <source>
        <dbReference type="Pfam" id="PF07687"/>
    </source>
</evidence>
<dbReference type="GO" id="GO:0004181">
    <property type="term" value="F:metallocarboxypeptidase activity"/>
    <property type="evidence" value="ECO:0007669"/>
    <property type="project" value="InterPro"/>
</dbReference>
<dbReference type="OrthoDB" id="3064516at2759"/>
<evidence type="ECO:0000313" key="9">
    <source>
        <dbReference type="EMBL" id="KIK16237.1"/>
    </source>
</evidence>
<dbReference type="InterPro" id="IPR001261">
    <property type="entry name" value="ArgE/DapE_CS"/>
</dbReference>
<dbReference type="PIRSF" id="PIRSF037217">
    <property type="entry name" value="Carboxypeptidase_S"/>
    <property type="match status" value="1"/>
</dbReference>
<dbReference type="HOGENOM" id="CLU_021802_11_0_1"/>
<feature type="active site" evidence="6">
    <location>
        <position position="186"/>
    </location>
</feature>
<protein>
    <recommendedName>
        <fullName evidence="8">Peptidase M20 dimerisation domain-containing protein</fullName>
    </recommendedName>
</protein>
<dbReference type="GO" id="GO:0000328">
    <property type="term" value="C:fungal-type vacuole lumen"/>
    <property type="evidence" value="ECO:0007669"/>
    <property type="project" value="TreeGrafter"/>
</dbReference>
<dbReference type="SUPFAM" id="SSF55031">
    <property type="entry name" value="Bacterial exopeptidase dimerisation domain"/>
    <property type="match status" value="1"/>
</dbReference>
<dbReference type="Gene3D" id="1.10.150.900">
    <property type="match status" value="1"/>
</dbReference>
<gene>
    <name evidence="9" type="ORF">PISMIDRAFT_275771</name>
</gene>
<evidence type="ECO:0000256" key="2">
    <source>
        <dbReference type="ARBA" id="ARBA00022670"/>
    </source>
</evidence>